<keyword evidence="1" id="KW-0812">Transmembrane</keyword>
<dbReference type="EMBL" id="AUZX01005087">
    <property type="protein sequence ID" value="EQD69100.1"/>
    <property type="molecule type" value="Genomic_DNA"/>
</dbReference>
<comment type="caution">
    <text evidence="2">The sequence shown here is derived from an EMBL/GenBank/DDBJ whole genome shotgun (WGS) entry which is preliminary data.</text>
</comment>
<evidence type="ECO:0000256" key="1">
    <source>
        <dbReference type="SAM" id="Phobius"/>
    </source>
</evidence>
<reference evidence="2" key="1">
    <citation type="submission" date="2013-08" db="EMBL/GenBank/DDBJ databases">
        <authorList>
            <person name="Mendez C."/>
            <person name="Richter M."/>
            <person name="Ferrer M."/>
            <person name="Sanchez J."/>
        </authorList>
    </citation>
    <scope>NUCLEOTIDE SEQUENCE</scope>
</reference>
<sequence>MKAMQIDFEAFAKIASPIFTLIAGAIIKRYTEGRPRLLSFLGHVSAFTLQDEQKTVVYTHAVVVRNAGRMAAKNVRLGHMSLPLNVRVEPQVDHTINRREDGTGEIVIPVLVPREQVTVSYLYFPPLTWNQINAYTKSDEGFARIINAIPTPQPPRPVVWLVWSLMFVGASVLVYWAVNLAALFI</sequence>
<proteinExistence type="predicted"/>
<name>T1CKZ4_9ZZZZ</name>
<protein>
    <submittedName>
        <fullName evidence="2">Uncharacterized protein</fullName>
    </submittedName>
</protein>
<organism evidence="2">
    <name type="scientific">mine drainage metagenome</name>
    <dbReference type="NCBI Taxonomy" id="410659"/>
    <lineage>
        <taxon>unclassified sequences</taxon>
        <taxon>metagenomes</taxon>
        <taxon>ecological metagenomes</taxon>
    </lineage>
</organism>
<accession>T1CKZ4</accession>
<dbReference type="AlphaFoldDB" id="T1CKZ4"/>
<feature type="transmembrane region" description="Helical" evidence="1">
    <location>
        <begin position="160"/>
        <end position="184"/>
    </location>
</feature>
<evidence type="ECO:0000313" key="2">
    <source>
        <dbReference type="EMBL" id="EQD69100.1"/>
    </source>
</evidence>
<gene>
    <name evidence="2" type="ORF">B1A_07034</name>
</gene>
<keyword evidence="1" id="KW-1133">Transmembrane helix</keyword>
<reference evidence="2" key="2">
    <citation type="journal article" date="2014" name="ISME J.">
        <title>Microbial stratification in low pH oxic and suboxic macroscopic growths along an acid mine drainage.</title>
        <authorList>
            <person name="Mendez-Garcia C."/>
            <person name="Mesa V."/>
            <person name="Sprenger R.R."/>
            <person name="Richter M."/>
            <person name="Diez M.S."/>
            <person name="Solano J."/>
            <person name="Bargiela R."/>
            <person name="Golyshina O.V."/>
            <person name="Manteca A."/>
            <person name="Ramos J.L."/>
            <person name="Gallego J.R."/>
            <person name="Llorente I."/>
            <person name="Martins Dos Santos V.A."/>
            <person name="Jensen O.N."/>
            <person name="Pelaez A.I."/>
            <person name="Sanchez J."/>
            <person name="Ferrer M."/>
        </authorList>
    </citation>
    <scope>NUCLEOTIDE SEQUENCE</scope>
</reference>
<keyword evidence="1" id="KW-0472">Membrane</keyword>